<proteinExistence type="predicted"/>
<dbReference type="PATRIC" id="fig|662480.6.peg.683"/>
<protein>
    <submittedName>
        <fullName evidence="2">Uncharacterized protein</fullName>
    </submittedName>
</protein>
<evidence type="ECO:0000313" key="2">
    <source>
        <dbReference type="EMBL" id="ELZ97845.1"/>
    </source>
</evidence>
<reference evidence="2 3" key="1">
    <citation type="journal article" date="2014" name="PLoS Genet.">
        <title>Phylogenetically driven sequencing of extremely halophilic archaea reveals strategies for static and dynamic osmo-response.</title>
        <authorList>
            <person name="Becker E.A."/>
            <person name="Seitzer P.M."/>
            <person name="Tritt A."/>
            <person name="Larsen D."/>
            <person name="Krusor M."/>
            <person name="Yao A.I."/>
            <person name="Wu D."/>
            <person name="Madern D."/>
            <person name="Eisen J.A."/>
            <person name="Darling A.E."/>
            <person name="Facciotti M.T."/>
        </authorList>
    </citation>
    <scope>NUCLEOTIDE SEQUENCE [LARGE SCALE GENOMIC DNA]</scope>
    <source>
        <strain evidence="2 3">ATCC BAA-897</strain>
    </source>
</reference>
<evidence type="ECO:0000256" key="1">
    <source>
        <dbReference type="SAM" id="MobiDB-lite"/>
    </source>
</evidence>
<organism evidence="2 3">
    <name type="scientific">Haloferax sulfurifontis ATCC BAA-897</name>
    <dbReference type="NCBI Taxonomy" id="662480"/>
    <lineage>
        <taxon>Archaea</taxon>
        <taxon>Methanobacteriati</taxon>
        <taxon>Methanobacteriota</taxon>
        <taxon>Stenosarchaea group</taxon>
        <taxon>Halobacteria</taxon>
        <taxon>Halobacteriales</taxon>
        <taxon>Haloferacaceae</taxon>
        <taxon>Haloferax</taxon>
    </lineage>
</organism>
<feature type="region of interest" description="Disordered" evidence="1">
    <location>
        <begin position="52"/>
        <end position="92"/>
    </location>
</feature>
<dbReference type="AlphaFoldDB" id="M0IM66"/>
<name>M0IM66_9EURY</name>
<accession>M0IM66</accession>
<dbReference type="EMBL" id="AOLM01000004">
    <property type="protein sequence ID" value="ELZ97845.1"/>
    <property type="molecule type" value="Genomic_DNA"/>
</dbReference>
<evidence type="ECO:0000313" key="3">
    <source>
        <dbReference type="Proteomes" id="UP000011508"/>
    </source>
</evidence>
<comment type="caution">
    <text evidence="2">The sequence shown here is derived from an EMBL/GenBank/DDBJ whole genome shotgun (WGS) entry which is preliminary data.</text>
</comment>
<dbReference type="Proteomes" id="UP000011508">
    <property type="component" value="Unassembled WGS sequence"/>
</dbReference>
<keyword evidence="3" id="KW-1185">Reference proteome</keyword>
<sequence length="92" mass="9323">MRSRTARERAASRASAAASVAVWTTTSPPSANVATAVRLWFPFGTRAVLATRRSGNSRASTVATGFMDPLSGDANKGPADGSRAVGGDADAA</sequence>
<feature type="compositionally biased region" description="Polar residues" evidence="1">
    <location>
        <begin position="53"/>
        <end position="63"/>
    </location>
</feature>
<gene>
    <name evidence="2" type="ORF">C441_03402</name>
</gene>